<evidence type="ECO:0000259" key="22">
    <source>
        <dbReference type="PROSITE" id="PS51462"/>
    </source>
</evidence>
<evidence type="ECO:0000256" key="10">
    <source>
        <dbReference type="ARBA" id="ARBA00024596"/>
    </source>
</evidence>
<organism evidence="23 24">
    <name type="scientific">Candidatus Woesebacteria bacterium RIFCSPHIGHO2_01_FULL_38_9</name>
    <dbReference type="NCBI Taxonomy" id="1802492"/>
    <lineage>
        <taxon>Bacteria</taxon>
        <taxon>Candidatus Woeseibacteriota</taxon>
    </lineage>
</organism>
<evidence type="ECO:0000256" key="2">
    <source>
        <dbReference type="ARBA" id="ARBA00005582"/>
    </source>
</evidence>
<evidence type="ECO:0000256" key="14">
    <source>
        <dbReference type="ARBA" id="ARBA00030634"/>
    </source>
</evidence>
<feature type="domain" description="Nudix hydrolase" evidence="22">
    <location>
        <begin position="13"/>
        <end position="140"/>
    </location>
</feature>
<evidence type="ECO:0000256" key="21">
    <source>
        <dbReference type="ARBA" id="ARBA00053094"/>
    </source>
</evidence>
<dbReference type="InterPro" id="IPR020084">
    <property type="entry name" value="NUDIX_hydrolase_CS"/>
</dbReference>
<dbReference type="Proteomes" id="UP000178419">
    <property type="component" value="Unassembled WGS sequence"/>
</dbReference>
<dbReference type="AlphaFoldDB" id="A0A1F7Y081"/>
<name>A0A1F7Y081_9BACT</name>
<evidence type="ECO:0000256" key="20">
    <source>
        <dbReference type="ARBA" id="ARBA00049032"/>
    </source>
</evidence>
<dbReference type="EMBL" id="MGGE01000035">
    <property type="protein sequence ID" value="OGM20714.1"/>
    <property type="molecule type" value="Genomic_DNA"/>
</dbReference>
<comment type="caution">
    <text evidence="23">The sequence shown here is derived from an EMBL/GenBank/DDBJ whole genome shotgun (WGS) entry which is preliminary data.</text>
</comment>
<evidence type="ECO:0000256" key="8">
    <source>
        <dbReference type="ARBA" id="ARBA00024459"/>
    </source>
</evidence>
<sequence>MKLVDYKKKFKEPLRQATLCFLILENKILLARKKRGFAEGKMNGVGGKVSVGESVEDAARRETFEEIGVKVKSLQKVAVLDFYFPHNRDWCQQVVVYEVRDWEGEPVETEEMVPAWYPFDEIPYEEMWADDIYWLPLILKGKKVNASFLFNENEEILDYTIEEISE</sequence>
<proteinExistence type="inferred from homology"/>
<evidence type="ECO:0000256" key="1">
    <source>
        <dbReference type="ARBA" id="ARBA00001946"/>
    </source>
</evidence>
<dbReference type="GO" id="GO:0008413">
    <property type="term" value="F:8-oxo-7,8-dihydroguanosine triphosphate pyrophosphatase activity"/>
    <property type="evidence" value="ECO:0007669"/>
    <property type="project" value="InterPro"/>
</dbReference>
<evidence type="ECO:0000256" key="5">
    <source>
        <dbReference type="ARBA" id="ARBA00022801"/>
    </source>
</evidence>
<comment type="catalytic activity">
    <reaction evidence="7">
        <text>8-oxo-dATP + H2O = 8-oxo-dAMP + diphosphate + H(+)</text>
        <dbReference type="Rhea" id="RHEA:65396"/>
        <dbReference type="ChEBI" id="CHEBI:15377"/>
        <dbReference type="ChEBI" id="CHEBI:15378"/>
        <dbReference type="ChEBI" id="CHEBI:33019"/>
        <dbReference type="ChEBI" id="CHEBI:71361"/>
        <dbReference type="ChEBI" id="CHEBI:172871"/>
    </reaction>
    <physiologicalReaction direction="left-to-right" evidence="7">
        <dbReference type="Rhea" id="RHEA:65397"/>
    </physiologicalReaction>
</comment>
<evidence type="ECO:0000256" key="9">
    <source>
        <dbReference type="ARBA" id="ARBA00024486"/>
    </source>
</evidence>
<comment type="catalytic activity">
    <reaction evidence="19">
        <text>O(6)-methyl-dGTP + H2O = O(6)-methyl-dGMP + diphosphate + H(+)</text>
        <dbReference type="Rhea" id="RHEA:67600"/>
        <dbReference type="ChEBI" id="CHEBI:15377"/>
        <dbReference type="ChEBI" id="CHEBI:15378"/>
        <dbReference type="ChEBI" id="CHEBI:33019"/>
        <dbReference type="ChEBI" id="CHEBI:169974"/>
        <dbReference type="ChEBI" id="CHEBI:169975"/>
    </reaction>
    <physiologicalReaction direction="left-to-right" evidence="19">
        <dbReference type="Rhea" id="RHEA:67601"/>
    </physiologicalReaction>
</comment>
<evidence type="ECO:0000256" key="4">
    <source>
        <dbReference type="ARBA" id="ARBA00022723"/>
    </source>
</evidence>
<evidence type="ECO:0000256" key="16">
    <source>
        <dbReference type="ARBA" id="ARBA00031927"/>
    </source>
</evidence>
<keyword evidence="4" id="KW-0479">Metal-binding</keyword>
<dbReference type="Gene3D" id="3.90.79.10">
    <property type="entry name" value="Nucleoside Triphosphate Pyrophosphohydrolase"/>
    <property type="match status" value="1"/>
</dbReference>
<evidence type="ECO:0000256" key="17">
    <source>
        <dbReference type="ARBA" id="ARBA00032071"/>
    </source>
</evidence>
<comment type="catalytic activity">
    <reaction evidence="9">
        <text>8-oxo-dGTP + H2O = 8-oxo-dGMP + diphosphate + H(+)</text>
        <dbReference type="Rhea" id="RHEA:31575"/>
        <dbReference type="ChEBI" id="CHEBI:15377"/>
        <dbReference type="ChEBI" id="CHEBI:15378"/>
        <dbReference type="ChEBI" id="CHEBI:33019"/>
        <dbReference type="ChEBI" id="CHEBI:63224"/>
        <dbReference type="ChEBI" id="CHEBI:77896"/>
    </reaction>
    <physiologicalReaction direction="left-to-right" evidence="9">
        <dbReference type="Rhea" id="RHEA:31576"/>
    </physiologicalReaction>
</comment>
<keyword evidence="5" id="KW-0378">Hydrolase</keyword>
<evidence type="ECO:0000256" key="6">
    <source>
        <dbReference type="ARBA" id="ARBA00022842"/>
    </source>
</evidence>
<evidence type="ECO:0000256" key="18">
    <source>
        <dbReference type="ARBA" id="ARBA00048002"/>
    </source>
</evidence>
<dbReference type="PROSITE" id="PS51462">
    <property type="entry name" value="NUDIX"/>
    <property type="match status" value="1"/>
</dbReference>
<protein>
    <recommendedName>
        <fullName evidence="12">Oxidized purine nucleoside triphosphate hydrolase</fullName>
        <ecNumber evidence="11">3.6.1.56</ecNumber>
    </recommendedName>
    <alternativeName>
        <fullName evidence="16">2-hydroxy-dATP diphosphatase</fullName>
    </alternativeName>
    <alternativeName>
        <fullName evidence="15">7,8-dihydro-8-oxoguanine triphosphatase</fullName>
    </alternativeName>
    <alternativeName>
        <fullName evidence="14">8-oxo-dGTPase</fullName>
    </alternativeName>
    <alternativeName>
        <fullName evidence="17">Methylated purine nucleoside triphosphate hydrolase</fullName>
    </alternativeName>
    <alternativeName>
        <fullName evidence="13">Nucleoside diphosphate-linked moiety X motif 1</fullName>
    </alternativeName>
</protein>
<gene>
    <name evidence="23" type="ORF">A2714_03460</name>
</gene>
<keyword evidence="6" id="KW-0460">Magnesium</keyword>
<comment type="cofactor">
    <cofactor evidence="1">
        <name>Mg(2+)</name>
        <dbReference type="ChEBI" id="CHEBI:18420"/>
    </cofactor>
</comment>
<evidence type="ECO:0000256" key="13">
    <source>
        <dbReference type="ARBA" id="ARBA00029673"/>
    </source>
</evidence>
<evidence type="ECO:0000313" key="23">
    <source>
        <dbReference type="EMBL" id="OGM20714.1"/>
    </source>
</evidence>
<dbReference type="InterPro" id="IPR003563">
    <property type="entry name" value="8ODP"/>
</dbReference>
<dbReference type="SUPFAM" id="SSF55811">
    <property type="entry name" value="Nudix"/>
    <property type="match status" value="1"/>
</dbReference>
<dbReference type="PANTHER" id="PTHR43758:SF2">
    <property type="entry name" value="OXIDIZED PURINE NUCLEOSIDE TRIPHOSPHATE HYDROLASE"/>
    <property type="match status" value="1"/>
</dbReference>
<comment type="catalytic activity">
    <reaction evidence="18">
        <text>N(6)-methyl-ATP + H2O = N(6)-methyl-AMP + diphosphate + H(+)</text>
        <dbReference type="Rhea" id="RHEA:67608"/>
        <dbReference type="ChEBI" id="CHEBI:15377"/>
        <dbReference type="ChEBI" id="CHEBI:15378"/>
        <dbReference type="ChEBI" id="CHEBI:33019"/>
        <dbReference type="ChEBI" id="CHEBI:144842"/>
        <dbReference type="ChEBI" id="CHEBI:172873"/>
    </reaction>
    <physiologicalReaction direction="left-to-right" evidence="18">
        <dbReference type="Rhea" id="RHEA:67609"/>
    </physiologicalReaction>
</comment>
<comment type="catalytic activity">
    <reaction evidence="20">
        <text>N(6)-methyl-dATP + H2O = N(6)-methyl-dAMP + diphosphate + H(+)</text>
        <dbReference type="Rhea" id="RHEA:67604"/>
        <dbReference type="ChEBI" id="CHEBI:15377"/>
        <dbReference type="ChEBI" id="CHEBI:15378"/>
        <dbReference type="ChEBI" id="CHEBI:33019"/>
        <dbReference type="ChEBI" id="CHEBI:169976"/>
        <dbReference type="ChEBI" id="CHEBI:172872"/>
    </reaction>
    <physiologicalReaction direction="left-to-right" evidence="20">
        <dbReference type="Rhea" id="RHEA:67605"/>
    </physiologicalReaction>
</comment>
<comment type="catalytic activity">
    <reaction evidence="8">
        <text>2-oxo-dATP + H2O = 2-oxo-dAMP + diphosphate + H(+)</text>
        <dbReference type="Rhea" id="RHEA:31583"/>
        <dbReference type="ChEBI" id="CHEBI:15377"/>
        <dbReference type="ChEBI" id="CHEBI:15378"/>
        <dbReference type="ChEBI" id="CHEBI:33019"/>
        <dbReference type="ChEBI" id="CHEBI:63212"/>
        <dbReference type="ChEBI" id="CHEBI:77897"/>
        <dbReference type="EC" id="3.6.1.56"/>
    </reaction>
    <physiologicalReaction direction="left-to-right" evidence="8">
        <dbReference type="Rhea" id="RHEA:31584"/>
    </physiologicalReaction>
</comment>
<evidence type="ECO:0000256" key="3">
    <source>
        <dbReference type="ARBA" id="ARBA00011245"/>
    </source>
</evidence>
<evidence type="ECO:0000256" key="7">
    <source>
        <dbReference type="ARBA" id="ARBA00024448"/>
    </source>
</evidence>
<comment type="similarity">
    <text evidence="2">Belongs to the Nudix hydrolase family.</text>
</comment>
<dbReference type="InterPro" id="IPR015797">
    <property type="entry name" value="NUDIX_hydrolase-like_dom_sf"/>
</dbReference>
<evidence type="ECO:0000256" key="11">
    <source>
        <dbReference type="ARBA" id="ARBA00026103"/>
    </source>
</evidence>
<comment type="function">
    <text evidence="21">Oxidized purine nucleoside triphosphate hydrolase which is a prominent sanitizer of the oxidized nucleotide pool. Catalyzes the hydrolysis of 2-oxo-dATP (2-hydroxy-dATP) into 2-oxo-dAMP. Also has a significant hydrolase activity toward 2-oxo-ATP, 8-oxo-dGTP and 8-oxo-dATP. Through the hydrolysis of oxidized purine nucleoside triphosphates, prevents their incorporation into DNA and the subsequent transversions A:T to C:G and G:C to T:A. Also catalyzes the hydrolysis of methylated purine nucleoside triphosphate preventing their integration into DNA. Through this antimutagenic activity protects cells from oxidative stress.</text>
</comment>
<dbReference type="GO" id="GO:0005737">
    <property type="term" value="C:cytoplasm"/>
    <property type="evidence" value="ECO:0007669"/>
    <property type="project" value="TreeGrafter"/>
</dbReference>
<dbReference type="GO" id="GO:0042262">
    <property type="term" value="P:DNA protection"/>
    <property type="evidence" value="ECO:0007669"/>
    <property type="project" value="InterPro"/>
</dbReference>
<dbReference type="CDD" id="cd03427">
    <property type="entry name" value="NUDIX_MTH1_Nudt1"/>
    <property type="match status" value="1"/>
</dbReference>
<evidence type="ECO:0000256" key="12">
    <source>
        <dbReference type="ARBA" id="ARBA00026218"/>
    </source>
</evidence>
<comment type="catalytic activity">
    <reaction evidence="10">
        <text>2-oxo-ATP + H2O = 2-oxo-AMP + diphosphate + H(+)</text>
        <dbReference type="Rhea" id="RHEA:67392"/>
        <dbReference type="ChEBI" id="CHEBI:15377"/>
        <dbReference type="ChEBI" id="CHEBI:15378"/>
        <dbReference type="ChEBI" id="CHEBI:33019"/>
        <dbReference type="ChEBI" id="CHEBI:71395"/>
        <dbReference type="ChEBI" id="CHEBI:172878"/>
    </reaction>
    <physiologicalReaction direction="left-to-right" evidence="10">
        <dbReference type="Rhea" id="RHEA:67393"/>
    </physiologicalReaction>
</comment>
<accession>A0A1F7Y081</accession>
<dbReference type="PANTHER" id="PTHR43758">
    <property type="entry name" value="7,8-DIHYDRO-8-OXOGUANINE TRIPHOSPHATASE"/>
    <property type="match status" value="1"/>
</dbReference>
<dbReference type="InterPro" id="IPR000086">
    <property type="entry name" value="NUDIX_hydrolase_dom"/>
</dbReference>
<comment type="subunit">
    <text evidence="3">Monomer.</text>
</comment>
<dbReference type="GO" id="GO:0046872">
    <property type="term" value="F:metal ion binding"/>
    <property type="evidence" value="ECO:0007669"/>
    <property type="project" value="UniProtKB-KW"/>
</dbReference>
<dbReference type="EC" id="3.6.1.56" evidence="11"/>
<evidence type="ECO:0000256" key="19">
    <source>
        <dbReference type="ARBA" id="ARBA00048894"/>
    </source>
</evidence>
<reference evidence="23 24" key="1">
    <citation type="journal article" date="2016" name="Nat. Commun.">
        <title>Thousands of microbial genomes shed light on interconnected biogeochemical processes in an aquifer system.</title>
        <authorList>
            <person name="Anantharaman K."/>
            <person name="Brown C.T."/>
            <person name="Hug L.A."/>
            <person name="Sharon I."/>
            <person name="Castelle C.J."/>
            <person name="Probst A.J."/>
            <person name="Thomas B.C."/>
            <person name="Singh A."/>
            <person name="Wilkins M.J."/>
            <person name="Karaoz U."/>
            <person name="Brodie E.L."/>
            <person name="Williams K.H."/>
            <person name="Hubbard S.S."/>
            <person name="Banfield J.F."/>
        </authorList>
    </citation>
    <scope>NUCLEOTIDE SEQUENCE [LARGE SCALE GENOMIC DNA]</scope>
</reference>
<evidence type="ECO:0000313" key="24">
    <source>
        <dbReference type="Proteomes" id="UP000178419"/>
    </source>
</evidence>
<dbReference type="PROSITE" id="PS00893">
    <property type="entry name" value="NUDIX_BOX"/>
    <property type="match status" value="1"/>
</dbReference>
<dbReference type="GO" id="GO:0008828">
    <property type="term" value="F:dATP diphosphatase activity"/>
    <property type="evidence" value="ECO:0007669"/>
    <property type="project" value="UniProtKB-EC"/>
</dbReference>
<dbReference type="Pfam" id="PF00293">
    <property type="entry name" value="NUDIX"/>
    <property type="match status" value="1"/>
</dbReference>
<evidence type="ECO:0000256" key="15">
    <source>
        <dbReference type="ARBA" id="ARBA00030682"/>
    </source>
</evidence>
<dbReference type="PRINTS" id="PR01403">
    <property type="entry name" value="8OXTPHPHTASE"/>
</dbReference>